<dbReference type="Proteomes" id="UP000887566">
    <property type="component" value="Unplaced"/>
</dbReference>
<feature type="transmembrane region" description="Helical" evidence="7">
    <location>
        <begin position="153"/>
        <end position="174"/>
    </location>
</feature>
<evidence type="ECO:0000313" key="9">
    <source>
        <dbReference type="WBParaSite" id="PSAMB.scaffold4406size14748.g24199.t1"/>
    </source>
</evidence>
<dbReference type="Gene3D" id="1.20.1070.10">
    <property type="entry name" value="Rhodopsin 7-helix transmembrane proteins"/>
    <property type="match status" value="1"/>
</dbReference>
<organism evidence="8 9">
    <name type="scientific">Plectus sambesii</name>
    <dbReference type="NCBI Taxonomy" id="2011161"/>
    <lineage>
        <taxon>Eukaryota</taxon>
        <taxon>Metazoa</taxon>
        <taxon>Ecdysozoa</taxon>
        <taxon>Nematoda</taxon>
        <taxon>Chromadorea</taxon>
        <taxon>Plectida</taxon>
        <taxon>Plectina</taxon>
        <taxon>Plectoidea</taxon>
        <taxon>Plectidae</taxon>
        <taxon>Plectus</taxon>
    </lineage>
</organism>
<feature type="transmembrane region" description="Helical" evidence="7">
    <location>
        <begin position="38"/>
        <end position="61"/>
    </location>
</feature>
<keyword evidence="3" id="KW-0297">G-protein coupled receptor</keyword>
<evidence type="ECO:0000256" key="3">
    <source>
        <dbReference type="ARBA" id="ARBA00023040"/>
    </source>
</evidence>
<name>A0A914WKK7_9BILA</name>
<evidence type="ECO:0000256" key="4">
    <source>
        <dbReference type="ARBA" id="ARBA00023170"/>
    </source>
</evidence>
<proteinExistence type="predicted"/>
<accession>A0A914WKK7</accession>
<feature type="transmembrane region" description="Helical" evidence="7">
    <location>
        <begin position="268"/>
        <end position="289"/>
    </location>
</feature>
<dbReference type="PANTHER" id="PTHR24249">
    <property type="entry name" value="HISTAMINE RECEPTOR-RELATED G-PROTEIN COUPLED RECEPTOR"/>
    <property type="match status" value="1"/>
</dbReference>
<feature type="region of interest" description="Disordered" evidence="6">
    <location>
        <begin position="1"/>
        <end position="25"/>
    </location>
</feature>
<reference evidence="9" key="1">
    <citation type="submission" date="2022-11" db="UniProtKB">
        <authorList>
            <consortium name="WormBaseParasite"/>
        </authorList>
    </citation>
    <scope>IDENTIFICATION</scope>
</reference>
<dbReference type="AlphaFoldDB" id="A0A914WKK7"/>
<dbReference type="PANTHER" id="PTHR24249:SF372">
    <property type="entry name" value="G-PROTEIN COUPLED RECEPTORS FAMILY 1 PROFILE DOMAIN-CONTAINING PROTEIN"/>
    <property type="match status" value="1"/>
</dbReference>
<evidence type="ECO:0000256" key="6">
    <source>
        <dbReference type="SAM" id="MobiDB-lite"/>
    </source>
</evidence>
<feature type="transmembrane region" description="Helical" evidence="7">
    <location>
        <begin position="73"/>
        <end position="93"/>
    </location>
</feature>
<keyword evidence="7" id="KW-1133">Transmembrane helix</keyword>
<evidence type="ECO:0000313" key="8">
    <source>
        <dbReference type="Proteomes" id="UP000887566"/>
    </source>
</evidence>
<dbReference type="WBParaSite" id="PSAMB.scaffold4406size14748.g24199.t1">
    <property type="protein sequence ID" value="PSAMB.scaffold4406size14748.g24199.t1"/>
    <property type="gene ID" value="PSAMB.scaffold4406size14748.g24199"/>
</dbReference>
<dbReference type="InterPro" id="IPR050569">
    <property type="entry name" value="TAAR"/>
</dbReference>
<evidence type="ECO:0000256" key="2">
    <source>
        <dbReference type="ARBA" id="ARBA00022475"/>
    </source>
</evidence>
<dbReference type="GO" id="GO:0005886">
    <property type="term" value="C:plasma membrane"/>
    <property type="evidence" value="ECO:0007669"/>
    <property type="project" value="UniProtKB-SubCell"/>
</dbReference>
<dbReference type="GO" id="GO:0004930">
    <property type="term" value="F:G protein-coupled receptor activity"/>
    <property type="evidence" value="ECO:0007669"/>
    <property type="project" value="UniProtKB-KW"/>
</dbReference>
<comment type="subcellular location">
    <subcellularLocation>
        <location evidence="1">Cell membrane</location>
        <topology evidence="1">Multi-pass membrane protein</topology>
    </subcellularLocation>
</comment>
<keyword evidence="7" id="KW-0472">Membrane</keyword>
<feature type="transmembrane region" description="Helical" evidence="7">
    <location>
        <begin position="301"/>
        <end position="327"/>
    </location>
</feature>
<feature type="transmembrane region" description="Helical" evidence="7">
    <location>
        <begin position="217"/>
        <end position="235"/>
    </location>
</feature>
<dbReference type="SUPFAM" id="SSF81321">
    <property type="entry name" value="Family A G protein-coupled receptor-like"/>
    <property type="match status" value="1"/>
</dbReference>
<protein>
    <submittedName>
        <fullName evidence="9">G-protein coupled receptors family 1 profile domain-containing protein</fullName>
    </submittedName>
</protein>
<evidence type="ECO:0000256" key="1">
    <source>
        <dbReference type="ARBA" id="ARBA00004651"/>
    </source>
</evidence>
<keyword evidence="7" id="KW-0812">Transmembrane</keyword>
<evidence type="ECO:0000256" key="5">
    <source>
        <dbReference type="ARBA" id="ARBA00023224"/>
    </source>
</evidence>
<keyword evidence="8" id="KW-1185">Reference proteome</keyword>
<keyword evidence="2" id="KW-1003">Cell membrane</keyword>
<sequence length="386" mass="44524">MERNTNSSIYAHNPHHGQHDPTEDCSTNTPDIVRIRRYATFVANIAGLFPCLIHLAVLVYLQWVRKSKSFEHLLAIAVLSVVTLAVSASGFAFDLCFLPSSGAFLFYRKNIWLFANNALFCAYAYMIVMLCLDRFLALHKPILYRDVFITPRMRVVMVLASIAIGSLCCCKWFVYYNASLAKLHNNTHSTVNEREQSERDSSTNEVWFTVVRLVSCIAQYFLPGALMIGFSVSNVQKLRYQEKKKHSLGKLRMAGPTAEFWQQSHDTVAHICTILAVCYCLLNWPYMFADYLYDDLRRTDVAFGILTIFGNFMQCFYLQINLLVFAYRSRLYRRTLIHLLYNAPCRFVKRLFARRLFEEDAAPKEGTPSLRTIIHSTRFVELMAVL</sequence>
<feature type="compositionally biased region" description="Polar residues" evidence="6">
    <location>
        <begin position="1"/>
        <end position="10"/>
    </location>
</feature>
<feature type="transmembrane region" description="Helical" evidence="7">
    <location>
        <begin position="113"/>
        <end position="132"/>
    </location>
</feature>
<keyword evidence="5" id="KW-0807">Transducer</keyword>
<keyword evidence="4" id="KW-0675">Receptor</keyword>
<evidence type="ECO:0000256" key="7">
    <source>
        <dbReference type="SAM" id="Phobius"/>
    </source>
</evidence>